<evidence type="ECO:0000256" key="1">
    <source>
        <dbReference type="ARBA" id="ARBA00001947"/>
    </source>
</evidence>
<accession>A0A7R8WK06</accession>
<dbReference type="GO" id="GO:0006508">
    <property type="term" value="P:proteolysis"/>
    <property type="evidence" value="ECO:0007669"/>
    <property type="project" value="InterPro"/>
</dbReference>
<dbReference type="PANTHER" id="PTHR12756">
    <property type="entry name" value="CYTOSOLIC CARBOXYPEPTIDASE"/>
    <property type="match status" value="1"/>
</dbReference>
<dbReference type="OrthoDB" id="10253041at2759"/>
<dbReference type="Pfam" id="PF00246">
    <property type="entry name" value="Peptidase_M14"/>
    <property type="match status" value="1"/>
</dbReference>
<sequence length="529" mass="59228">MSVFQVDGFAFFNNFECANLANVARGNPSGTSADGGGKAVNFAFNVWTSPDAAGTAFENKNRSWFCFGVTGGPGNCWIELTVMNMNRQKRLFNQGMMPAYMVLPSQPYWDRIPGKPVTYYYIGPDFVVTFQFKMPIDPGAEVYFAMTYPHNNAKIMAITDRLTSKFLCSSSIYFHREFLCYSAEGRRLDLLTISSFDGIGAEGEFEDPFDLTPLEEMADMKGNISQSMPRCFPGKKVIFISSRVHPGEVQATYVLNGFLKFLLSDSDPRAFLLRKAFIIPNLNPDGVVRGHYRTDHRGVNLNRVYQAPCPLHHPTIFATRVLFMYHAAQSRKGAPDKEEECDDQGFTVPAETEDITTVESSQAVNRAFTGQVEEGIKSLSKVVKDEACQAVQERAASLDEETQTASVLMKTCEIQAEKSKDACSKYEDRADVPNYELSELEDCWMRRLKAEVQKRSGGGTSWIKTTEECGIFLYLDLHGHASKRGTFVYGNHMEDTDSATEALMFPKIMALNCSHFDFAGCDFRKGNTK</sequence>
<comment type="similarity">
    <text evidence="2 3">Belongs to the peptidase M14 family.</text>
</comment>
<evidence type="ECO:0000259" key="4">
    <source>
        <dbReference type="PROSITE" id="PS52035"/>
    </source>
</evidence>
<dbReference type="SUPFAM" id="SSF53187">
    <property type="entry name" value="Zn-dependent exopeptidases"/>
    <property type="match status" value="1"/>
</dbReference>
<dbReference type="InterPro" id="IPR000834">
    <property type="entry name" value="Peptidase_M14"/>
</dbReference>
<proteinExistence type="inferred from homology"/>
<dbReference type="PANTHER" id="PTHR12756:SF12">
    <property type="entry name" value="CYTOSOLIC CARBOXYPEPTIDASE-LIKE PROTEIN 5"/>
    <property type="match status" value="1"/>
</dbReference>
<dbReference type="AlphaFoldDB" id="A0A7R8WK06"/>
<reference evidence="5" key="1">
    <citation type="submission" date="2020-11" db="EMBL/GenBank/DDBJ databases">
        <authorList>
            <person name="Tran Van P."/>
        </authorList>
    </citation>
    <scope>NUCLEOTIDE SEQUENCE</scope>
</reference>
<gene>
    <name evidence="5" type="ORF">CTOB1V02_LOCUS9807</name>
</gene>
<comment type="cofactor">
    <cofactor evidence="1">
        <name>Zn(2+)</name>
        <dbReference type="ChEBI" id="CHEBI:29105"/>
    </cofactor>
</comment>
<dbReference type="Gene3D" id="2.60.40.3120">
    <property type="match status" value="1"/>
</dbReference>
<dbReference type="InterPro" id="IPR050821">
    <property type="entry name" value="Cytosolic_carboxypeptidase"/>
</dbReference>
<comment type="caution">
    <text evidence="3">Lacks conserved residue(s) required for the propagation of feature annotation.</text>
</comment>
<evidence type="ECO:0000256" key="3">
    <source>
        <dbReference type="PROSITE-ProRule" id="PRU01379"/>
    </source>
</evidence>
<evidence type="ECO:0000313" key="5">
    <source>
        <dbReference type="EMBL" id="CAD7231964.1"/>
    </source>
</evidence>
<dbReference type="GO" id="GO:0004181">
    <property type="term" value="F:metallocarboxypeptidase activity"/>
    <property type="evidence" value="ECO:0007669"/>
    <property type="project" value="InterPro"/>
</dbReference>
<dbReference type="PROSITE" id="PS52035">
    <property type="entry name" value="PEPTIDASE_M14"/>
    <property type="match status" value="1"/>
</dbReference>
<name>A0A7R8WK06_9CRUS</name>
<protein>
    <recommendedName>
        <fullName evidence="4">Peptidase M14 domain-containing protein</fullName>
    </recommendedName>
</protein>
<evidence type="ECO:0000256" key="2">
    <source>
        <dbReference type="ARBA" id="ARBA00005988"/>
    </source>
</evidence>
<dbReference type="Gene3D" id="3.40.630.10">
    <property type="entry name" value="Zn peptidases"/>
    <property type="match status" value="2"/>
</dbReference>
<dbReference type="EMBL" id="OB664067">
    <property type="protein sequence ID" value="CAD7231964.1"/>
    <property type="molecule type" value="Genomic_DNA"/>
</dbReference>
<organism evidence="5">
    <name type="scientific">Cyprideis torosa</name>
    <dbReference type="NCBI Taxonomy" id="163714"/>
    <lineage>
        <taxon>Eukaryota</taxon>
        <taxon>Metazoa</taxon>
        <taxon>Ecdysozoa</taxon>
        <taxon>Arthropoda</taxon>
        <taxon>Crustacea</taxon>
        <taxon>Oligostraca</taxon>
        <taxon>Ostracoda</taxon>
        <taxon>Podocopa</taxon>
        <taxon>Podocopida</taxon>
        <taxon>Cytherocopina</taxon>
        <taxon>Cytheroidea</taxon>
        <taxon>Cytherideidae</taxon>
        <taxon>Cyprideis</taxon>
    </lineage>
</organism>
<feature type="domain" description="Peptidase M14" evidence="4">
    <location>
        <begin position="148"/>
        <end position="529"/>
    </location>
</feature>
<dbReference type="GO" id="GO:0008270">
    <property type="term" value="F:zinc ion binding"/>
    <property type="evidence" value="ECO:0007669"/>
    <property type="project" value="InterPro"/>
</dbReference>